<comment type="caution">
    <text evidence="2">The sequence shown here is derived from an EMBL/GenBank/DDBJ whole genome shotgun (WGS) entry which is preliminary data.</text>
</comment>
<dbReference type="RefSeq" id="WP_379859540.1">
    <property type="nucleotide sequence ID" value="NZ_JBHMFC010000004.1"/>
</dbReference>
<feature type="signal peptide" evidence="1">
    <location>
        <begin position="1"/>
        <end position="18"/>
    </location>
</feature>
<proteinExistence type="predicted"/>
<keyword evidence="1" id="KW-0732">Signal</keyword>
<dbReference type="Proteomes" id="UP001589585">
    <property type="component" value="Unassembled WGS sequence"/>
</dbReference>
<evidence type="ECO:0000313" key="3">
    <source>
        <dbReference type="Proteomes" id="UP001589585"/>
    </source>
</evidence>
<organism evidence="2 3">
    <name type="scientific">Mariniflexile ostreae</name>
    <dbReference type="NCBI Taxonomy" id="1520892"/>
    <lineage>
        <taxon>Bacteria</taxon>
        <taxon>Pseudomonadati</taxon>
        <taxon>Bacteroidota</taxon>
        <taxon>Flavobacteriia</taxon>
        <taxon>Flavobacteriales</taxon>
        <taxon>Flavobacteriaceae</taxon>
        <taxon>Mariniflexile</taxon>
    </lineage>
</organism>
<name>A0ABV5F7H0_9FLAO</name>
<keyword evidence="3" id="KW-1185">Reference proteome</keyword>
<dbReference type="PROSITE" id="PS51257">
    <property type="entry name" value="PROKAR_LIPOPROTEIN"/>
    <property type="match status" value="1"/>
</dbReference>
<dbReference type="EMBL" id="JBHMFC010000004">
    <property type="protein sequence ID" value="MFB9055355.1"/>
    <property type="molecule type" value="Genomic_DNA"/>
</dbReference>
<protein>
    <recommendedName>
        <fullName evidence="4">Lipoprotein</fullName>
    </recommendedName>
</protein>
<gene>
    <name evidence="2" type="ORF">ACFFU9_01255</name>
</gene>
<reference evidence="2 3" key="1">
    <citation type="submission" date="2024-09" db="EMBL/GenBank/DDBJ databases">
        <authorList>
            <person name="Sun Q."/>
            <person name="Mori K."/>
        </authorList>
    </citation>
    <scope>NUCLEOTIDE SEQUENCE [LARGE SCALE GENOMIC DNA]</scope>
    <source>
        <strain evidence="2 3">CECT 8622</strain>
    </source>
</reference>
<feature type="chain" id="PRO_5045140074" description="Lipoprotein" evidence="1">
    <location>
        <begin position="19"/>
        <end position="133"/>
    </location>
</feature>
<accession>A0ABV5F7H0</accession>
<sequence length="133" mass="14824">MKKVLLILIAVLSFTACSSDDEGSNVTPDSINQTEWRHEESNRTYYIYFSVDNFMRISHPVYDVGSGEFHNEEIDGTFTYDKPNVTISLTGQCNNSGFVFSSCKVSGIISGTGLSIKDNGTTYKFDNSCYPNE</sequence>
<evidence type="ECO:0008006" key="4">
    <source>
        <dbReference type="Google" id="ProtNLM"/>
    </source>
</evidence>
<evidence type="ECO:0000313" key="2">
    <source>
        <dbReference type="EMBL" id="MFB9055355.1"/>
    </source>
</evidence>
<evidence type="ECO:0000256" key="1">
    <source>
        <dbReference type="SAM" id="SignalP"/>
    </source>
</evidence>